<dbReference type="Pfam" id="PF00583">
    <property type="entry name" value="Acetyltransf_1"/>
    <property type="match status" value="1"/>
</dbReference>
<name>A0ABX6QU19_9HYPH</name>
<dbReference type="InterPro" id="IPR016181">
    <property type="entry name" value="Acyl_CoA_acyltransferase"/>
</dbReference>
<organism evidence="2 3">
    <name type="scientific">Peteryoungia desertarenae</name>
    <dbReference type="NCBI Taxonomy" id="1813451"/>
    <lineage>
        <taxon>Bacteria</taxon>
        <taxon>Pseudomonadati</taxon>
        <taxon>Pseudomonadota</taxon>
        <taxon>Alphaproteobacteria</taxon>
        <taxon>Hyphomicrobiales</taxon>
        <taxon>Rhizobiaceae</taxon>
        <taxon>Peteryoungia</taxon>
    </lineage>
</organism>
<sequence>MRAAEPDGAPALLVRRAEPPDRTVLHRLLVDSWIRFWAPHLPTAAETEFRARDPVSRFLDASLQDLEVAEWDGTIMGVIFVDGDRLEDLHVAHRFQGRGVGRFLLRRAERLGARRLEVRAFNDRAIRFYESSGWTRGRTYPTTELGFPVQSHEYVAPIADQDPRQ</sequence>
<protein>
    <submittedName>
        <fullName evidence="2">GNAT family N-acetyltransferase</fullName>
    </submittedName>
</protein>
<dbReference type="RefSeq" id="WP_171033831.1">
    <property type="nucleotide sequence ID" value="NZ_CP058351.1"/>
</dbReference>
<evidence type="ECO:0000259" key="1">
    <source>
        <dbReference type="PROSITE" id="PS51186"/>
    </source>
</evidence>
<evidence type="ECO:0000313" key="2">
    <source>
        <dbReference type="EMBL" id="QLF71776.1"/>
    </source>
</evidence>
<dbReference type="InterPro" id="IPR000182">
    <property type="entry name" value="GNAT_dom"/>
</dbReference>
<dbReference type="Proteomes" id="UP000308530">
    <property type="component" value="Plasmid pPRADMK78_01"/>
</dbReference>
<feature type="domain" description="N-acetyltransferase" evidence="1">
    <location>
        <begin position="12"/>
        <end position="150"/>
    </location>
</feature>
<reference evidence="2 3" key="1">
    <citation type="submission" date="2020-06" db="EMBL/GenBank/DDBJ databases">
        <title>Genome sequence of Rhizobium sp strain ADMK78.</title>
        <authorList>
            <person name="Rahi P."/>
        </authorList>
    </citation>
    <scope>NUCLEOTIDE SEQUENCE [LARGE SCALE GENOMIC DNA]</scope>
    <source>
        <strain evidence="2 3">ADMK78</strain>
        <plasmid evidence="2 3">pPRADMK78_01</plasmid>
    </source>
</reference>
<keyword evidence="2" id="KW-0614">Plasmid</keyword>
<dbReference type="EMBL" id="CP058351">
    <property type="protein sequence ID" value="QLF71776.1"/>
    <property type="molecule type" value="Genomic_DNA"/>
</dbReference>
<proteinExistence type="predicted"/>
<evidence type="ECO:0000313" key="3">
    <source>
        <dbReference type="Proteomes" id="UP000308530"/>
    </source>
</evidence>
<dbReference type="PROSITE" id="PS51186">
    <property type="entry name" value="GNAT"/>
    <property type="match status" value="1"/>
</dbReference>
<dbReference type="Gene3D" id="3.40.630.30">
    <property type="match status" value="1"/>
</dbReference>
<keyword evidence="3" id="KW-1185">Reference proteome</keyword>
<gene>
    <name evidence="2" type="ORF">FE840_019345</name>
</gene>
<geneLocation type="plasmid" evidence="2 3">
    <name>pPRADMK78_01</name>
</geneLocation>
<accession>A0ABX6QU19</accession>
<dbReference type="SUPFAM" id="SSF55729">
    <property type="entry name" value="Acyl-CoA N-acyltransferases (Nat)"/>
    <property type="match status" value="1"/>
</dbReference>
<dbReference type="CDD" id="cd04301">
    <property type="entry name" value="NAT_SF"/>
    <property type="match status" value="1"/>
</dbReference>